<comment type="similarity">
    <text evidence="9 10 11">Belongs to the MurJ/MviN family.</text>
</comment>
<dbReference type="RefSeq" id="WP_205102376.1">
    <property type="nucleotide sequence ID" value="NZ_JACJJC010000006.1"/>
</dbReference>
<feature type="transmembrane region" description="Helical" evidence="10">
    <location>
        <begin position="235"/>
        <end position="257"/>
    </location>
</feature>
<dbReference type="PIRSF" id="PIRSF002869">
    <property type="entry name" value="MviN"/>
    <property type="match status" value="1"/>
</dbReference>
<feature type="transmembrane region" description="Helical" evidence="10">
    <location>
        <begin position="360"/>
        <end position="378"/>
    </location>
</feature>
<feature type="transmembrane region" description="Helical" evidence="10">
    <location>
        <begin position="161"/>
        <end position="182"/>
    </location>
</feature>
<dbReference type="PRINTS" id="PR01806">
    <property type="entry name" value="VIRFACTRMVIN"/>
</dbReference>
<name>A0ABS2DRH5_9BURK</name>
<keyword evidence="10" id="KW-0997">Cell inner membrane</keyword>
<dbReference type="NCBIfam" id="TIGR01695">
    <property type="entry name" value="murJ_mviN"/>
    <property type="match status" value="1"/>
</dbReference>
<dbReference type="HAMAP" id="MF_02078">
    <property type="entry name" value="MurJ_MviN"/>
    <property type="match status" value="1"/>
</dbReference>
<feature type="transmembrane region" description="Helical" evidence="10">
    <location>
        <begin position="476"/>
        <end position="503"/>
    </location>
</feature>
<evidence type="ECO:0000256" key="2">
    <source>
        <dbReference type="ARBA" id="ARBA00022475"/>
    </source>
</evidence>
<evidence type="ECO:0000256" key="5">
    <source>
        <dbReference type="ARBA" id="ARBA00022984"/>
    </source>
</evidence>
<organism evidence="12 13">
    <name type="scientific">Sutterella massiliensis</name>
    <dbReference type="NCBI Taxonomy" id="1816689"/>
    <lineage>
        <taxon>Bacteria</taxon>
        <taxon>Pseudomonadati</taxon>
        <taxon>Pseudomonadota</taxon>
        <taxon>Betaproteobacteria</taxon>
        <taxon>Burkholderiales</taxon>
        <taxon>Sutterellaceae</taxon>
        <taxon>Sutterella</taxon>
    </lineage>
</organism>
<feature type="transmembrane region" description="Helical" evidence="10">
    <location>
        <begin position="87"/>
        <end position="114"/>
    </location>
</feature>
<evidence type="ECO:0000256" key="7">
    <source>
        <dbReference type="ARBA" id="ARBA00023136"/>
    </source>
</evidence>
<evidence type="ECO:0000256" key="1">
    <source>
        <dbReference type="ARBA" id="ARBA00004651"/>
    </source>
</evidence>
<dbReference type="Pfam" id="PF03023">
    <property type="entry name" value="MurJ"/>
    <property type="match status" value="1"/>
</dbReference>
<evidence type="ECO:0000256" key="3">
    <source>
        <dbReference type="ARBA" id="ARBA00022692"/>
    </source>
</evidence>
<keyword evidence="10 11" id="KW-0813">Transport</keyword>
<keyword evidence="2 10" id="KW-1003">Cell membrane</keyword>
<feature type="transmembrane region" description="Helical" evidence="10">
    <location>
        <begin position="316"/>
        <end position="340"/>
    </location>
</feature>
<keyword evidence="13" id="KW-1185">Reference proteome</keyword>
<evidence type="ECO:0000256" key="4">
    <source>
        <dbReference type="ARBA" id="ARBA00022960"/>
    </source>
</evidence>
<keyword evidence="10 11" id="KW-0961">Cell wall biogenesis/degradation</keyword>
<evidence type="ECO:0000313" key="12">
    <source>
        <dbReference type="EMBL" id="MBM6703909.1"/>
    </source>
</evidence>
<protein>
    <recommendedName>
        <fullName evidence="10">Probable lipid II flippase MurJ</fullName>
    </recommendedName>
</protein>
<dbReference type="PANTHER" id="PTHR47019:SF1">
    <property type="entry name" value="LIPID II FLIPPASE MURJ"/>
    <property type="match status" value="1"/>
</dbReference>
<feature type="transmembrane region" description="Helical" evidence="10">
    <location>
        <begin position="414"/>
        <end position="432"/>
    </location>
</feature>
<evidence type="ECO:0000256" key="10">
    <source>
        <dbReference type="HAMAP-Rule" id="MF_02078"/>
    </source>
</evidence>
<evidence type="ECO:0000256" key="11">
    <source>
        <dbReference type="PIRNR" id="PIRNR002869"/>
    </source>
</evidence>
<reference evidence="12 13" key="1">
    <citation type="journal article" date="2021" name="Sci. Rep.">
        <title>The distribution of antibiotic resistance genes in chicken gut microbiota commensals.</title>
        <authorList>
            <person name="Juricova H."/>
            <person name="Matiasovicova J."/>
            <person name="Kubasova T."/>
            <person name="Cejkova D."/>
            <person name="Rychlik I."/>
        </authorList>
    </citation>
    <scope>NUCLEOTIDE SEQUENCE [LARGE SCALE GENOMIC DNA]</scope>
    <source>
        <strain evidence="12 13">An829</strain>
    </source>
</reference>
<comment type="caution">
    <text evidence="12">The sequence shown here is derived from an EMBL/GenBank/DDBJ whole genome shotgun (WGS) entry which is preliminary data.</text>
</comment>
<evidence type="ECO:0000256" key="8">
    <source>
        <dbReference type="ARBA" id="ARBA00060041"/>
    </source>
</evidence>
<evidence type="ECO:0000313" key="13">
    <source>
        <dbReference type="Proteomes" id="UP000715095"/>
    </source>
</evidence>
<dbReference type="InterPro" id="IPR004268">
    <property type="entry name" value="MurJ"/>
</dbReference>
<dbReference type="Proteomes" id="UP000715095">
    <property type="component" value="Unassembled WGS sequence"/>
</dbReference>
<feature type="transmembrane region" description="Helical" evidence="10">
    <location>
        <begin position="134"/>
        <end position="154"/>
    </location>
</feature>
<evidence type="ECO:0000256" key="6">
    <source>
        <dbReference type="ARBA" id="ARBA00022989"/>
    </source>
</evidence>
<feature type="transmembrane region" description="Helical" evidence="10">
    <location>
        <begin position="390"/>
        <end position="408"/>
    </location>
</feature>
<comment type="subcellular location">
    <subcellularLocation>
        <location evidence="10">Cell inner membrane</location>
        <topology evidence="10">Multi-pass membrane protein</topology>
    </subcellularLocation>
    <subcellularLocation>
        <location evidence="1">Cell membrane</location>
        <topology evidence="1">Multi-pass membrane protein</topology>
    </subcellularLocation>
</comment>
<comment type="pathway">
    <text evidence="10">Cell wall biogenesis; peptidoglycan biosynthesis.</text>
</comment>
<proteinExistence type="inferred from homology"/>
<evidence type="ECO:0000256" key="9">
    <source>
        <dbReference type="ARBA" id="ARBA00061532"/>
    </source>
</evidence>
<keyword evidence="3 10" id="KW-0812">Transmembrane</keyword>
<comment type="function">
    <text evidence="8 10 11">Involved in peptidoglycan biosynthesis. Transports lipid-linked peptidoglycan precursors from the inner to the outer leaflet of the cytoplasmic membrane.</text>
</comment>
<accession>A0ABS2DRH5</accession>
<keyword evidence="6 10" id="KW-1133">Transmembrane helix</keyword>
<dbReference type="InterPro" id="IPR051050">
    <property type="entry name" value="Lipid_II_flippase_MurJ/MviN"/>
</dbReference>
<feature type="transmembrane region" description="Helical" evidence="10">
    <location>
        <begin position="188"/>
        <end position="214"/>
    </location>
</feature>
<dbReference type="PANTHER" id="PTHR47019">
    <property type="entry name" value="LIPID II FLIPPASE MURJ"/>
    <property type="match status" value="1"/>
</dbReference>
<keyword evidence="4 10" id="KW-0133">Cell shape</keyword>
<dbReference type="EMBL" id="JACJJC010000006">
    <property type="protein sequence ID" value="MBM6703909.1"/>
    <property type="molecule type" value="Genomic_DNA"/>
</dbReference>
<feature type="transmembrane region" description="Helical" evidence="10">
    <location>
        <begin position="444"/>
        <end position="464"/>
    </location>
</feature>
<gene>
    <name evidence="10 12" type="primary">murJ</name>
    <name evidence="12" type="ORF">H6A60_05345</name>
</gene>
<dbReference type="CDD" id="cd13123">
    <property type="entry name" value="MATE_MurJ_like"/>
    <property type="match status" value="1"/>
</dbReference>
<feature type="transmembrane region" description="Helical" evidence="10">
    <location>
        <begin position="277"/>
        <end position="295"/>
    </location>
</feature>
<keyword evidence="7 10" id="KW-0472">Membrane</keyword>
<keyword evidence="5 10" id="KW-0573">Peptidoglycan synthesis</keyword>
<sequence>MSLIKSAATISGLTLVSRITGVIRDMLIARYFGASAATDAFYVAFRLPNILRRLFAEGAFQQAFVPMLSDVRENATPERCARFIDHVFTVLGLAVLGASVLGVLVAPVLVWLIASGLAENPEAFDLASALTRFMFPYIAFMSLVALAASILNTLKHFAIPAATPVLLNISFIGFTVFAAPYLDEPIWALAAAVIVGGVLQLGTQVLALARLGVIIRPRGVRESFADDGVKRVMKLMVPALFGVGVAQLSIIINTNIASHLGHGAVTWLNYADRLMEFPTALLGTALGTVLLPGLSAAYAKSDDVRYNRLLDHGLRLVMLVGVPASIGLWLTADALVAFLFQGQNFTPADVAKTGAAVVGYAVGLIGLIALKIVAPAFYARKDIRTPVKVAFLSLVVVQLVNLVAVPLFSHAGLALSVGLGSCVNAATLLVLLRRRGIYSPLSGWGRYLLRVLAGSAVMGAALWFGQRGLDWSTMTWTVRAAGVLGMVAAAALLYFAVISLFGWRLSDIRPKD</sequence>